<evidence type="ECO:0000256" key="1">
    <source>
        <dbReference type="SAM" id="MobiDB-lite"/>
    </source>
</evidence>
<feature type="compositionally biased region" description="Low complexity" evidence="1">
    <location>
        <begin position="861"/>
        <end position="875"/>
    </location>
</feature>
<accession>A0A914KHK9</accession>
<evidence type="ECO:0000313" key="3">
    <source>
        <dbReference type="Proteomes" id="UP000887563"/>
    </source>
</evidence>
<feature type="region of interest" description="Disordered" evidence="1">
    <location>
        <begin position="491"/>
        <end position="531"/>
    </location>
</feature>
<feature type="region of interest" description="Disordered" evidence="1">
    <location>
        <begin position="861"/>
        <end position="898"/>
    </location>
</feature>
<dbReference type="SUPFAM" id="SSF48350">
    <property type="entry name" value="GTPase activation domain, GAP"/>
    <property type="match status" value="1"/>
</dbReference>
<keyword evidence="3" id="KW-1185">Reference proteome</keyword>
<protein>
    <submittedName>
        <fullName evidence="4">Rho-GAP domain-containing protein</fullName>
    </submittedName>
</protein>
<feature type="compositionally biased region" description="Polar residues" evidence="1">
    <location>
        <begin position="491"/>
        <end position="517"/>
    </location>
</feature>
<dbReference type="SMART" id="SM00324">
    <property type="entry name" value="RhoGAP"/>
    <property type="match status" value="1"/>
</dbReference>
<reference evidence="4" key="1">
    <citation type="submission" date="2022-11" db="UniProtKB">
        <authorList>
            <consortium name="WormBaseParasite"/>
        </authorList>
    </citation>
    <scope>IDENTIFICATION</scope>
</reference>
<feature type="compositionally biased region" description="Polar residues" evidence="1">
    <location>
        <begin position="547"/>
        <end position="582"/>
    </location>
</feature>
<proteinExistence type="predicted"/>
<evidence type="ECO:0000259" key="2">
    <source>
        <dbReference type="PROSITE" id="PS50238"/>
    </source>
</evidence>
<sequence>MTLIFYLINNLFFCQIRREVKNGQRAEDLIEALRIELHLPVIDPHLGHYELCFCPGSRRNSGGGCHITSFLPSNNNTTNNSSIETKLPPSPQLFGASENLINKKEENLNKKENLNNSSLSSSPAILRRVQSHTCIVSPLQAAHRSPVYNNCQYNSAAIQPLHGVENVYAVLMEFVRSQLGISLSDSQLAHLDTCPLVNCKLLLRQTGPSNSPSHSSGHHNKRAALNLVNQFRRVVLGRTDSATSSGCNSPTANPPPFGIDPNSGKKLKMPNKKQRLFGRQLRGTMPPQPVLTMIDHLLLYGADAEGIFRKSPKQQTVRLLRQQLDMGQVPDFHQFNIHVTASLLKDYLRSIPGQLLLSGNYRLWADVANMSPPPNSSPKSSPSSENEKQNLLLHQDRVQRCRKLLALLPPAHVVLLRSVLRLLRKVAQNEEQTRMGVSALAVCVAPSLLEKLEQVESVRIIPNLVIFLIEYAHELFDGFLEDGPLLPTINNHTENNSINQPIPSVPSSSPLHQSTDSGLADDVGSAFNNVRNAPMGTKRRFILTDCQTQNSQQQKILSHQNPLNHTNPRSVSPDSGKMSSEPPSEDDNDYWRRQQRNNRQIRNSWMLKTHSLDEGVKDGEMNNVNGSLGFGIVAPHIDDDIDDDLDDEDDDVDIIDSLSSITIRNHYNQFQQEEDAKTPVALSRENSDAKDFRNNSVTIIKNNLKNNDEEKNNCINNVEINNNSILTSAASPNFAWRSKHLQQQQKQTYNQHKQQRQLNGIRTQHATNNLILTQQQPLLSPTESATPRKVSATSSIGCNGSEHSYNTNSSNGGTAALSRRALLATKSEALLGLKQQLQEDTFGSHEDKKEEKFNLNRQLNLSSLNSSPSSQISSPHRVATKGATTSTSLQSSTQSSPKIVKVNLQRAVPLNGSGLVVNNSGNNSSVNSSLNPSLNPSLNSSSSPSSNPSILKQRLPVHLETKRQHSTGTLLMMMNNKNVNEKDDISSQK</sequence>
<dbReference type="GO" id="GO:0007165">
    <property type="term" value="P:signal transduction"/>
    <property type="evidence" value="ECO:0007669"/>
    <property type="project" value="InterPro"/>
</dbReference>
<feature type="compositionally biased region" description="Low complexity" evidence="1">
    <location>
        <begin position="884"/>
        <end position="896"/>
    </location>
</feature>
<dbReference type="AlphaFoldDB" id="A0A914KHK9"/>
<feature type="region of interest" description="Disordered" evidence="1">
    <location>
        <begin position="547"/>
        <end position="591"/>
    </location>
</feature>
<feature type="compositionally biased region" description="Low complexity" evidence="1">
    <location>
        <begin position="915"/>
        <end position="949"/>
    </location>
</feature>
<dbReference type="PROSITE" id="PS50238">
    <property type="entry name" value="RHOGAP"/>
    <property type="match status" value="1"/>
</dbReference>
<name>A0A914KHK9_MELIC</name>
<dbReference type="Pfam" id="PF00620">
    <property type="entry name" value="RhoGAP"/>
    <property type="match status" value="1"/>
</dbReference>
<dbReference type="PANTHER" id="PTHR23179">
    <property type="entry name" value="T-CELL ACTIVATION RHO GTPASE ACTIVATING PROTEIN-RELATED"/>
    <property type="match status" value="1"/>
</dbReference>
<dbReference type="InterPro" id="IPR008936">
    <property type="entry name" value="Rho_GTPase_activation_prot"/>
</dbReference>
<dbReference type="WBParaSite" id="Minc3s00003g00209">
    <property type="protein sequence ID" value="Minc3s00003g00209"/>
    <property type="gene ID" value="Minc3s00003g00209"/>
</dbReference>
<feature type="domain" description="Rho-GAP" evidence="2">
    <location>
        <begin position="279"/>
        <end position="476"/>
    </location>
</feature>
<dbReference type="InterPro" id="IPR000198">
    <property type="entry name" value="RhoGAP_dom"/>
</dbReference>
<feature type="region of interest" description="Disordered" evidence="1">
    <location>
        <begin position="774"/>
        <end position="813"/>
    </location>
</feature>
<organism evidence="3 4">
    <name type="scientific">Meloidogyne incognita</name>
    <name type="common">Southern root-knot nematode worm</name>
    <name type="synonym">Oxyuris incognita</name>
    <dbReference type="NCBI Taxonomy" id="6306"/>
    <lineage>
        <taxon>Eukaryota</taxon>
        <taxon>Metazoa</taxon>
        <taxon>Ecdysozoa</taxon>
        <taxon>Nematoda</taxon>
        <taxon>Chromadorea</taxon>
        <taxon>Rhabditida</taxon>
        <taxon>Tylenchina</taxon>
        <taxon>Tylenchomorpha</taxon>
        <taxon>Tylenchoidea</taxon>
        <taxon>Meloidogynidae</taxon>
        <taxon>Meloidogyninae</taxon>
        <taxon>Meloidogyne</taxon>
        <taxon>Meloidogyne incognita group</taxon>
    </lineage>
</organism>
<dbReference type="Proteomes" id="UP000887563">
    <property type="component" value="Unplaced"/>
</dbReference>
<dbReference type="PANTHER" id="PTHR23179:SF3">
    <property type="entry name" value="RHO GTPASE-ACTIVATING PROTEIN 20"/>
    <property type="match status" value="1"/>
</dbReference>
<feature type="region of interest" description="Disordered" evidence="1">
    <location>
        <begin position="240"/>
        <end position="269"/>
    </location>
</feature>
<feature type="region of interest" description="Disordered" evidence="1">
    <location>
        <begin position="369"/>
        <end position="389"/>
    </location>
</feature>
<feature type="region of interest" description="Disordered" evidence="1">
    <location>
        <begin position="915"/>
        <end position="954"/>
    </location>
</feature>
<feature type="compositionally biased region" description="Polar residues" evidence="1">
    <location>
        <begin position="240"/>
        <end position="251"/>
    </location>
</feature>
<dbReference type="Gene3D" id="1.10.555.10">
    <property type="entry name" value="Rho GTPase activation protein"/>
    <property type="match status" value="1"/>
</dbReference>
<evidence type="ECO:0000313" key="4">
    <source>
        <dbReference type="WBParaSite" id="Minc3s00003g00209"/>
    </source>
</evidence>
<dbReference type="GO" id="GO:0005096">
    <property type="term" value="F:GTPase activator activity"/>
    <property type="evidence" value="ECO:0007669"/>
    <property type="project" value="TreeGrafter"/>
</dbReference>